<dbReference type="PANTHER" id="PTHR47597:SF2">
    <property type="entry name" value="LIPOYL-BINDING DOMAIN-CONTAINING PROTEIN"/>
    <property type="match status" value="1"/>
</dbReference>
<dbReference type="AlphaFoldDB" id="A0AAV7EAY4"/>
<dbReference type="InterPro" id="IPR000089">
    <property type="entry name" value="Biotin_lipoyl"/>
</dbReference>
<gene>
    <name evidence="2" type="ORF">H6P81_016774</name>
</gene>
<dbReference type="EMBL" id="JAINDJ010000006">
    <property type="protein sequence ID" value="KAG9445434.1"/>
    <property type="molecule type" value="Genomic_DNA"/>
</dbReference>
<evidence type="ECO:0000259" key="1">
    <source>
        <dbReference type="Pfam" id="PF00364"/>
    </source>
</evidence>
<dbReference type="Proteomes" id="UP000825729">
    <property type="component" value="Unassembled WGS sequence"/>
</dbReference>
<dbReference type="Pfam" id="PF00364">
    <property type="entry name" value="Biotin_lipoyl"/>
    <property type="match status" value="1"/>
</dbReference>
<comment type="caution">
    <text evidence="2">The sequence shown here is derived from an EMBL/GenBank/DDBJ whole genome shotgun (WGS) entry which is preliminary data.</text>
</comment>
<reference evidence="2 3" key="1">
    <citation type="submission" date="2021-07" db="EMBL/GenBank/DDBJ databases">
        <title>The Aristolochia fimbriata genome: insights into angiosperm evolution, floral development and chemical biosynthesis.</title>
        <authorList>
            <person name="Jiao Y."/>
        </authorList>
    </citation>
    <scope>NUCLEOTIDE SEQUENCE [LARGE SCALE GENOMIC DNA]</scope>
    <source>
        <strain evidence="2">IBCAS-2021</strain>
        <tissue evidence="2">Leaf</tissue>
    </source>
</reference>
<protein>
    <recommendedName>
        <fullName evidence="1">Lipoyl-binding domain-containing protein</fullName>
    </recommendedName>
</protein>
<evidence type="ECO:0000313" key="2">
    <source>
        <dbReference type="EMBL" id="KAG9445434.1"/>
    </source>
</evidence>
<keyword evidence="3" id="KW-1185">Reference proteome</keyword>
<dbReference type="SUPFAM" id="SSF51230">
    <property type="entry name" value="Single hybrid motif"/>
    <property type="match status" value="1"/>
</dbReference>
<dbReference type="PANTHER" id="PTHR47597">
    <property type="entry name" value="IS A MEMBER OF THE PF|00364 BIOTIN-REQUIRING ENZYMES FAMILY-RELATED"/>
    <property type="match status" value="1"/>
</dbReference>
<dbReference type="Gene3D" id="2.40.50.100">
    <property type="match status" value="1"/>
</dbReference>
<proteinExistence type="predicted"/>
<sequence length="294" mass="31018">METAVTLRSYHCTVGTILHAGSGLEKSCMIPMHNAISTRKISLGLGASGRLIPSPWERKRLLLPSIRSSEASLAVTSDSVPSNSYTKGPLEKKPLQTTTFPNAFESLVMEVCDETDIAELKVKVGGFEMHLKRNVGAAQVQSVAISSHSSAPDVPSKPVVGSLSAALEPIQSSKSSPTSNNPFSNVSLSSKALKLASLEASGNTYVLISSPTVGTFRRGKTVKGKKQPPICEEGDMIKEGQVIGYLDQFGSELPVKSDVAGEVLKLLYKEGEAVGYGDPLVAVLPSFSGIAGIM</sequence>
<name>A0AAV7EAY4_ARIFI</name>
<dbReference type="CDD" id="cd06850">
    <property type="entry name" value="biotinyl_domain"/>
    <property type="match status" value="1"/>
</dbReference>
<dbReference type="InterPro" id="IPR053217">
    <property type="entry name" value="ACC_Biotin_Carrier"/>
</dbReference>
<organism evidence="2 3">
    <name type="scientific">Aristolochia fimbriata</name>
    <name type="common">White veined hardy Dutchman's pipe vine</name>
    <dbReference type="NCBI Taxonomy" id="158543"/>
    <lineage>
        <taxon>Eukaryota</taxon>
        <taxon>Viridiplantae</taxon>
        <taxon>Streptophyta</taxon>
        <taxon>Embryophyta</taxon>
        <taxon>Tracheophyta</taxon>
        <taxon>Spermatophyta</taxon>
        <taxon>Magnoliopsida</taxon>
        <taxon>Magnoliidae</taxon>
        <taxon>Piperales</taxon>
        <taxon>Aristolochiaceae</taxon>
        <taxon>Aristolochia</taxon>
    </lineage>
</organism>
<dbReference type="InterPro" id="IPR011053">
    <property type="entry name" value="Single_hybrid_motif"/>
</dbReference>
<evidence type="ECO:0000313" key="3">
    <source>
        <dbReference type="Proteomes" id="UP000825729"/>
    </source>
</evidence>
<accession>A0AAV7EAY4</accession>
<feature type="domain" description="Lipoyl-binding" evidence="1">
    <location>
        <begin position="209"/>
        <end position="282"/>
    </location>
</feature>